<proteinExistence type="inferred from homology"/>
<dbReference type="EMBL" id="QGTD01000008">
    <property type="protein sequence ID" value="PWU68392.1"/>
    <property type="molecule type" value="Genomic_DNA"/>
</dbReference>
<evidence type="ECO:0000313" key="8">
    <source>
        <dbReference type="EMBL" id="PWU68392.1"/>
    </source>
</evidence>
<comment type="subcellular location">
    <subcellularLocation>
        <location evidence="7">Cell membrane</location>
        <topology evidence="7">Single-pass membrane protein</topology>
    </subcellularLocation>
</comment>
<comment type="function">
    <text evidence="7">Functions as a peptidoglycan terminase that cleaves nascent peptidoglycan strands endolytically to terminate their elongation.</text>
</comment>
<sequence>MGKETDETNLKKNNKPTYKEIAQQRGKEASVARKIFLIIFLVLLFIIIVGGFLGYKYVKNGLTPVDPSNKETINVTIPLGSSTSNIASILEENGIIANSLIYRFYVKFNNASDFQAGDYALSPSMTLEEVTEELQTGSVTQAGAVRVTIPEGRNIEEIAETYEKTAKIDKDAFLEKMSDKAYIQELIKQYPDILTEDILQEDIRYPLEGYLFPATYQFAEEKPSIEKVVTSMLNKTKEVFMPYLEQIKGMEQFNMHDIFTFASLVEEEAPNNEDRRLISGVFYNRIDEGMRLQTDPTVIYAHGEHISRLTYDHYEIESPYNTYTVTGLPIGPIANFGVSSLQAVLEPQDSNYLYFLADQEGNVHYSTTYEEHQTLEEKYIHSQD</sequence>
<dbReference type="Pfam" id="PF02618">
    <property type="entry name" value="YceG"/>
    <property type="match status" value="1"/>
</dbReference>
<comment type="catalytic activity">
    <reaction evidence="7">
        <text>a peptidoglycan chain = a peptidoglycan chain with N-acetyl-1,6-anhydromuramyl-[peptide] at the reducing end + a peptidoglycan chain with N-acetylglucosamine at the non-reducing end.</text>
        <dbReference type="EC" id="4.2.2.29"/>
    </reaction>
</comment>
<feature type="transmembrane region" description="Helical" evidence="7">
    <location>
        <begin position="35"/>
        <end position="55"/>
    </location>
</feature>
<dbReference type="AlphaFoldDB" id="A0A317KXY5"/>
<evidence type="ECO:0000256" key="1">
    <source>
        <dbReference type="ARBA" id="ARBA00022475"/>
    </source>
</evidence>
<dbReference type="PANTHER" id="PTHR30518">
    <property type="entry name" value="ENDOLYTIC MUREIN TRANSGLYCOSYLASE"/>
    <property type="match status" value="1"/>
</dbReference>
<keyword evidence="4 7" id="KW-0472">Membrane</keyword>
<dbReference type="PANTHER" id="PTHR30518:SF2">
    <property type="entry name" value="ENDOLYTIC MUREIN TRANSGLYCOSYLASE"/>
    <property type="match status" value="1"/>
</dbReference>
<dbReference type="GO" id="GO:0005886">
    <property type="term" value="C:plasma membrane"/>
    <property type="evidence" value="ECO:0007669"/>
    <property type="project" value="UniProtKB-SubCell"/>
</dbReference>
<evidence type="ECO:0000256" key="7">
    <source>
        <dbReference type="HAMAP-Rule" id="MF_02065"/>
    </source>
</evidence>
<dbReference type="CDD" id="cd08010">
    <property type="entry name" value="MltG_like"/>
    <property type="match status" value="1"/>
</dbReference>
<reference evidence="8 9" key="1">
    <citation type="submission" date="2018-05" db="EMBL/GenBank/DDBJ databases">
        <title>Genomic analysis of Gracilibacillus dipsosauri DD1 reveals novel features of a salt-tolerant amylase.</title>
        <authorList>
            <person name="Deutch C.E."/>
            <person name="Yang S."/>
        </authorList>
    </citation>
    <scope>NUCLEOTIDE SEQUENCE [LARGE SCALE GENOMIC DNA]</scope>
    <source>
        <strain evidence="8 9">DD1</strain>
    </source>
</reference>
<keyword evidence="6 7" id="KW-0961">Cell wall biogenesis/degradation</keyword>
<dbReference type="RefSeq" id="WP_109984089.1">
    <property type="nucleotide sequence ID" value="NZ_QGTD01000008.1"/>
</dbReference>
<keyword evidence="1 7" id="KW-1003">Cell membrane</keyword>
<dbReference type="OrthoDB" id="9814591at2"/>
<organism evidence="8 9">
    <name type="scientific">Gracilibacillus dipsosauri</name>
    <dbReference type="NCBI Taxonomy" id="178340"/>
    <lineage>
        <taxon>Bacteria</taxon>
        <taxon>Bacillati</taxon>
        <taxon>Bacillota</taxon>
        <taxon>Bacilli</taxon>
        <taxon>Bacillales</taxon>
        <taxon>Bacillaceae</taxon>
        <taxon>Gracilibacillus</taxon>
    </lineage>
</organism>
<gene>
    <name evidence="7 8" type="primary">mltG</name>
    <name evidence="8" type="ORF">DLJ74_08055</name>
</gene>
<name>A0A317KXY5_9BACI</name>
<feature type="site" description="Important for catalytic activity" evidence="7">
    <location>
        <position position="268"/>
    </location>
</feature>
<comment type="similarity">
    <text evidence="7">Belongs to the transglycosylase MltG family.</text>
</comment>
<dbReference type="Gene3D" id="3.30.1490.480">
    <property type="entry name" value="Endolytic murein transglycosylase"/>
    <property type="match status" value="1"/>
</dbReference>
<evidence type="ECO:0000313" key="9">
    <source>
        <dbReference type="Proteomes" id="UP000245624"/>
    </source>
</evidence>
<keyword evidence="5 7" id="KW-0456">Lyase</keyword>
<dbReference type="GO" id="GO:0009252">
    <property type="term" value="P:peptidoglycan biosynthetic process"/>
    <property type="evidence" value="ECO:0007669"/>
    <property type="project" value="UniProtKB-UniRule"/>
</dbReference>
<protein>
    <recommendedName>
        <fullName evidence="7">Endolytic murein transglycosylase</fullName>
        <ecNumber evidence="7">4.2.2.29</ecNumber>
    </recommendedName>
    <alternativeName>
        <fullName evidence="7">Peptidoglycan lytic transglycosylase</fullName>
    </alternativeName>
    <alternativeName>
        <fullName evidence="7">Peptidoglycan polymerization terminase</fullName>
    </alternativeName>
</protein>
<dbReference type="InterPro" id="IPR003770">
    <property type="entry name" value="MLTG-like"/>
</dbReference>
<comment type="caution">
    <text evidence="8">The sequence shown here is derived from an EMBL/GenBank/DDBJ whole genome shotgun (WGS) entry which is preliminary data.</text>
</comment>
<dbReference type="GO" id="GO:0008932">
    <property type="term" value="F:lytic endotransglycosylase activity"/>
    <property type="evidence" value="ECO:0007669"/>
    <property type="project" value="UniProtKB-UniRule"/>
</dbReference>
<evidence type="ECO:0000256" key="4">
    <source>
        <dbReference type="ARBA" id="ARBA00023136"/>
    </source>
</evidence>
<dbReference type="Proteomes" id="UP000245624">
    <property type="component" value="Unassembled WGS sequence"/>
</dbReference>
<keyword evidence="3 7" id="KW-1133">Transmembrane helix</keyword>
<dbReference type="GO" id="GO:0071555">
    <property type="term" value="P:cell wall organization"/>
    <property type="evidence" value="ECO:0007669"/>
    <property type="project" value="UniProtKB-KW"/>
</dbReference>
<dbReference type="HAMAP" id="MF_02065">
    <property type="entry name" value="MltG"/>
    <property type="match status" value="1"/>
</dbReference>
<keyword evidence="9" id="KW-1185">Reference proteome</keyword>
<dbReference type="NCBIfam" id="TIGR00247">
    <property type="entry name" value="endolytic transglycosylase MltG"/>
    <property type="match status" value="1"/>
</dbReference>
<accession>A0A317KXY5</accession>
<evidence type="ECO:0000256" key="2">
    <source>
        <dbReference type="ARBA" id="ARBA00022692"/>
    </source>
</evidence>
<evidence type="ECO:0000256" key="6">
    <source>
        <dbReference type="ARBA" id="ARBA00023316"/>
    </source>
</evidence>
<evidence type="ECO:0000256" key="5">
    <source>
        <dbReference type="ARBA" id="ARBA00023239"/>
    </source>
</evidence>
<dbReference type="EC" id="4.2.2.29" evidence="7"/>
<evidence type="ECO:0000256" key="3">
    <source>
        <dbReference type="ARBA" id="ARBA00022989"/>
    </source>
</evidence>
<keyword evidence="2 7" id="KW-0812">Transmembrane</keyword>